<dbReference type="PANTHER" id="PTHR43081">
    <property type="entry name" value="ADENYLATE CYCLASE, TERMINAL-DIFFERENTIATION SPECIFIC-RELATED"/>
    <property type="match status" value="1"/>
</dbReference>
<dbReference type="Gene3D" id="3.40.190.10">
    <property type="entry name" value="Periplasmic binding protein-like II"/>
    <property type="match status" value="1"/>
</dbReference>
<dbReference type="InterPro" id="IPR029787">
    <property type="entry name" value="Nucleotide_cyclase"/>
</dbReference>
<feature type="signal peptide" evidence="2">
    <location>
        <begin position="1"/>
        <end position="22"/>
    </location>
</feature>
<dbReference type="FunFam" id="3.30.70.1230:FF:000062">
    <property type="entry name" value="Predicted protein"/>
    <property type="match status" value="1"/>
</dbReference>
<feature type="region of interest" description="Disordered" evidence="1">
    <location>
        <begin position="1153"/>
        <end position="1194"/>
    </location>
</feature>
<dbReference type="InterPro" id="IPR001054">
    <property type="entry name" value="A/G_cyclase"/>
</dbReference>
<feature type="compositionally biased region" description="Polar residues" evidence="1">
    <location>
        <begin position="1660"/>
        <end position="1684"/>
    </location>
</feature>
<dbReference type="InterPro" id="IPR050697">
    <property type="entry name" value="Adenylyl/Guanylyl_Cyclase_3/4"/>
</dbReference>
<dbReference type="Proteomes" id="UP001054857">
    <property type="component" value="Unassembled WGS sequence"/>
</dbReference>
<comment type="caution">
    <text evidence="4">The sequence shown here is derived from an EMBL/GenBank/DDBJ whole genome shotgun (WGS) entry which is preliminary data.</text>
</comment>
<dbReference type="PROSITE" id="PS50125">
    <property type="entry name" value="GUANYLATE_CYCLASE_2"/>
    <property type="match status" value="1"/>
</dbReference>
<feature type="compositionally biased region" description="Polar residues" evidence="1">
    <location>
        <begin position="1777"/>
        <end position="1799"/>
    </location>
</feature>
<feature type="compositionally biased region" description="Polar residues" evidence="1">
    <location>
        <begin position="1157"/>
        <end position="1166"/>
    </location>
</feature>
<feature type="compositionally biased region" description="Low complexity" evidence="1">
    <location>
        <begin position="2041"/>
        <end position="2056"/>
    </location>
</feature>
<reference evidence="4 5" key="1">
    <citation type="journal article" date="2021" name="Sci. Rep.">
        <title>Genome sequencing of the multicellular alga Astrephomene provides insights into convergent evolution of germ-soma differentiation.</title>
        <authorList>
            <person name="Yamashita S."/>
            <person name="Yamamoto K."/>
            <person name="Matsuzaki R."/>
            <person name="Suzuki S."/>
            <person name="Yamaguchi H."/>
            <person name="Hirooka S."/>
            <person name="Minakuchi Y."/>
            <person name="Miyagishima S."/>
            <person name="Kawachi M."/>
            <person name="Toyoda A."/>
            <person name="Nozaki H."/>
        </authorList>
    </citation>
    <scope>NUCLEOTIDE SEQUENCE [LARGE SCALE GENOMIC DNA]</scope>
    <source>
        <strain evidence="4 5">NIES-4017</strain>
    </source>
</reference>
<evidence type="ECO:0000259" key="3">
    <source>
        <dbReference type="PROSITE" id="PS50125"/>
    </source>
</evidence>
<dbReference type="SUPFAM" id="SSF53850">
    <property type="entry name" value="Periplasmic binding protein-like II"/>
    <property type="match status" value="1"/>
</dbReference>
<dbReference type="GO" id="GO:0035556">
    <property type="term" value="P:intracellular signal transduction"/>
    <property type="evidence" value="ECO:0007669"/>
    <property type="project" value="InterPro"/>
</dbReference>
<dbReference type="SUPFAM" id="SSF55073">
    <property type="entry name" value="Nucleotide cyclase"/>
    <property type="match status" value="2"/>
</dbReference>
<feature type="region of interest" description="Disordered" evidence="1">
    <location>
        <begin position="1627"/>
        <end position="1684"/>
    </location>
</feature>
<feature type="compositionally biased region" description="Polar residues" evidence="1">
    <location>
        <begin position="1479"/>
        <end position="1489"/>
    </location>
</feature>
<feature type="domain" description="Guanylate cyclase" evidence="3">
    <location>
        <begin position="915"/>
        <end position="1060"/>
    </location>
</feature>
<name>A0AAD3DZZ4_9CHLO</name>
<organism evidence="4 5">
    <name type="scientific">Astrephomene gubernaculifera</name>
    <dbReference type="NCBI Taxonomy" id="47775"/>
    <lineage>
        <taxon>Eukaryota</taxon>
        <taxon>Viridiplantae</taxon>
        <taxon>Chlorophyta</taxon>
        <taxon>core chlorophytes</taxon>
        <taxon>Chlorophyceae</taxon>
        <taxon>CS clade</taxon>
        <taxon>Chlamydomonadales</taxon>
        <taxon>Astrephomenaceae</taxon>
        <taxon>Astrephomene</taxon>
    </lineage>
</organism>
<dbReference type="GO" id="GO:0009190">
    <property type="term" value="P:cyclic nucleotide biosynthetic process"/>
    <property type="evidence" value="ECO:0007669"/>
    <property type="project" value="InterPro"/>
</dbReference>
<evidence type="ECO:0000256" key="1">
    <source>
        <dbReference type="SAM" id="MobiDB-lite"/>
    </source>
</evidence>
<feature type="region of interest" description="Disordered" evidence="1">
    <location>
        <begin position="1823"/>
        <end position="1867"/>
    </location>
</feature>
<feature type="chain" id="PRO_5042064271" description="Guanylate cyclase domain-containing protein" evidence="2">
    <location>
        <begin position="23"/>
        <end position="2198"/>
    </location>
</feature>
<feature type="compositionally biased region" description="Low complexity" evidence="1">
    <location>
        <begin position="1838"/>
        <end position="1867"/>
    </location>
</feature>
<dbReference type="PANTHER" id="PTHR43081:SF1">
    <property type="entry name" value="ADENYLATE CYCLASE, TERMINAL-DIFFERENTIATION SPECIFIC"/>
    <property type="match status" value="1"/>
</dbReference>
<proteinExistence type="predicted"/>
<feature type="region of interest" description="Disordered" evidence="1">
    <location>
        <begin position="1515"/>
        <end position="1544"/>
    </location>
</feature>
<keyword evidence="5" id="KW-1185">Reference proteome</keyword>
<keyword evidence="2" id="KW-0732">Signal</keyword>
<sequence length="2198" mass="223787">MQPWALVLLPVIISAWSTYVRGDECSSFLLPSSLEESCYLNNTKSAEELVLSAVSCVAVLEPKALRIYTPDSEHSSAVSSAVQAYIANGGYNVSVHTNIGGNSDTFLNASLELAYDILSYHDGFVVDAEALPGVALAGLAAPLDAYIMQDPSLNWFRISRYYRGFSALHEQQTYGVPLGGVGMLSFYRQDVFEQLNMSVPTTWGEALDFAKRWQSRNLSASDGLPVHPFCGGRGSYCGKNLLLAIAAPHLQTNGPSSGFLLDPLTGKLLLGSEAFVHSLDILQQLAAYGPAEDAQECTPQWDAFSNGTCLLTLQPFEMFKVYAGPDSAVRSKLGVAPPFGTFHALNRTSGQMQTCTTSLCPLAVYEPRQQQLLSEELAYEDIAFVSSNSSNSSTSYALVNYAPFMRGGLVGLVSRRNPAAVQAEVVRFFGELSSGFGLQNALQPGSGIAPFRTDHWSPATHGVWTGAGYHTAAVDAVQSALSTLYASSNLAPLLRLPGHREITRLLVGAAEMLWQGESPDSIAANVSAAAQAVLDSYFPNPGADGLPGYLEMYRAQIGYQQQATPSPQPSPSSPPSGPTVSRQTIVVIAVVTGTAGLLALVVALEVRNKRQHKNLLGRVKPPQGDPDTTIVVASIQDFDELWEALISDASERALQQFGELVDGLLRRHSGYRAPSEEEDVVVAFHCPRDACEFALDLQRGLLELRWPRHVLEMEQFKPQYLAPSTTRGSFSQGYNASRAAGGAPVSGTADDDDKLFTLATRADNVRSFGEQCVASWVAADANTPDAELAFCGIRARVGLCAVGFTRLTCETEPGLKRKTFSGEAVDVAAAAAAAAQGGMVLIPQSTFRQLHLEVLAEKCLFCHLGEYQLTAQLPPMDLYLALDRQLLGRLALFGPLSCHLQWSQGAFAAPVHAASMVFTHLVGVQTLLAWDYDLMQDVIETFTRLAQVELQQAGGYLVEHVEGFMLTAFHSPADAILWGLRMQELMLKEDWPEELLAHELCEEVTVTVPVRGGDVTSATVFRGPRLKTGIDIGQVLARLHTMTGRMTYRGKVMNRAARISAAASSGQVLCSAEAWESCTASASALRLVTATSLGLFQLKGIQERIEVFHCTYQRHVASSTRRSSTVSVGLLSSSDNRRKSAIALSSASHLSHHTTSYRSSMPNSSALEHPSASEGRRGSAVSSTQPLGHGSVSGALHSVGLEQMAGGILSGGPVVMGGGGGGLTSTGVSPARHRSVLLLGDAGAGGAGGGGGGAMGCRTFSHTSQNSAHGSGGAAGASAARAALAAVLQSRTRSASALHTSCGLAPFRSNSARNRRAGPLAAAVAAAAADMSSDAQAAAAVAAAAAGAGRCFSPKAAASLDYPSHHRNAGTSSGEDGGSLAAGFGVGGSSGGGVTGGEGLAGGGGAATVYTVLPSVVLAGGVMLPQVNSHLSLIDETPAYEGHAGGEEEDGGQDDEPIGGVGGGSGGGDGGRGAANHIVGTSDSTNSGADSAAQDVQLATIAAHVEGVDAYLAGEQAGGSSNSNQNPAQPPFLPSPLTTGSANATATGLAQGDLEPGFAKESRIETLDVTVSANGIGRGLVSSSSANYVAGLCSNDQGVISRAGSVTAPFSYLFGLSRNSGGVASGSAGGGAGAGCSRTSSGLSTGTGASNGVRQEEPVSRSQSASCGVNAPQGTMGSLQGNRQQSKSALSIDLFLPLPVAAGGVGSGQESGAAPGAGDDNCTATTAAAAASGVDVSQNDARATVGAQIGHPRGLKEPVRTPPLTSTTAGIPVAPTTVRSSTPHSQQRNANSPSRNRSGVSEAVSAFATAAATAALSAGAANAPGLASAMSPPSPSNGPTKPAAQAGAAAASTSKGHAGTDGPAAYSAPACAARSAPAAGAASALMPVNGMGATSQNGALATPSGAGMEDDDNGNSSSSSSDGAPPDLAMVSTGGRFEDSSSLGGAESSRGFRVLERPIRLGGGGGGGGGTGGGGISPAYSTFMTSPLLMSSSSAKSMTQPLRTTPGTDTTSNAAADGTAALALAEVVAPVMAAAAAAASTADPSPAAVAAAGPRAGPLDGEQPRLGLPTGGLATPDEARSCGGDAAGSAAVRPGTASDAHDYAAAFGVGPPPPPPPPPKQQQHQQKLQQPDDYASAAVAFGVGLPPTSNYAAAASAFGIAPPAGVYGEDRVSGPTREQMERALELLGESRHGGGGWH</sequence>
<feature type="region of interest" description="Disordered" evidence="1">
    <location>
        <begin position="1895"/>
        <end position="1951"/>
    </location>
</feature>
<evidence type="ECO:0000313" key="4">
    <source>
        <dbReference type="EMBL" id="GFR48856.1"/>
    </source>
</evidence>
<feature type="compositionally biased region" description="Pro residues" evidence="1">
    <location>
        <begin position="2110"/>
        <end position="2120"/>
    </location>
</feature>
<dbReference type="Gene3D" id="3.30.70.1230">
    <property type="entry name" value="Nucleotide cyclase"/>
    <property type="match status" value="2"/>
</dbReference>
<evidence type="ECO:0000256" key="2">
    <source>
        <dbReference type="SAM" id="SignalP"/>
    </source>
</evidence>
<feature type="region of interest" description="Disordered" evidence="1">
    <location>
        <begin position="2041"/>
        <end position="2134"/>
    </location>
</feature>
<gene>
    <name evidence="4" type="ORF">Agub_g10810</name>
</gene>
<protein>
    <recommendedName>
        <fullName evidence="3">Guanylate cyclase domain-containing protein</fullName>
    </recommendedName>
</protein>
<accession>A0AAD3DZZ4</accession>
<feature type="compositionally biased region" description="Low complexity" evidence="1">
    <location>
        <begin position="1914"/>
        <end position="1923"/>
    </location>
</feature>
<feature type="compositionally biased region" description="Acidic residues" evidence="1">
    <location>
        <begin position="1447"/>
        <end position="1457"/>
    </location>
</feature>
<feature type="compositionally biased region" description="Pro residues" evidence="1">
    <location>
        <begin position="566"/>
        <end position="577"/>
    </location>
</feature>
<feature type="compositionally biased region" description="Low complexity" evidence="1">
    <location>
        <begin position="1635"/>
        <end position="1652"/>
    </location>
</feature>
<dbReference type="EMBL" id="BMAR01000026">
    <property type="protein sequence ID" value="GFR48856.1"/>
    <property type="molecule type" value="Genomic_DNA"/>
</dbReference>
<feature type="compositionally biased region" description="Gly residues" evidence="1">
    <location>
        <begin position="1459"/>
        <end position="1473"/>
    </location>
</feature>
<evidence type="ECO:0000313" key="5">
    <source>
        <dbReference type="Proteomes" id="UP001054857"/>
    </source>
</evidence>
<feature type="region of interest" description="Disordered" evidence="1">
    <location>
        <begin position="560"/>
        <end position="579"/>
    </location>
</feature>
<feature type="compositionally biased region" description="Polar residues" evidence="1">
    <location>
        <begin position="1518"/>
        <end position="1527"/>
    </location>
</feature>
<feature type="region of interest" description="Disordered" evidence="1">
    <location>
        <begin position="1747"/>
        <end position="1799"/>
    </location>
</feature>
<feature type="compositionally biased region" description="Low complexity" evidence="1">
    <location>
        <begin position="2121"/>
        <end position="2131"/>
    </location>
</feature>
<feature type="region of interest" description="Disordered" evidence="1">
    <location>
        <begin position="1440"/>
        <end position="1491"/>
    </location>
</feature>